<sequence>MTVKSLTVLAAGAVLFITAPSFARDCGDGIIGDWTTNIGATMRFEKVDGQTGMLSGQYIPASDPDMSFPLTGFVNPNGRDDSKAHYAVPVSVTVSFGEFGGITNWSGTCSMTDGKPVIETEDLIIFPMADYYWSHVVDNHDTLVVKD</sequence>
<dbReference type="RefSeq" id="WP_068306607.1">
    <property type="nucleotide sequence ID" value="NZ_FNAK01000006.1"/>
</dbReference>
<evidence type="ECO:0000256" key="1">
    <source>
        <dbReference type="ARBA" id="ARBA00004613"/>
    </source>
</evidence>
<evidence type="ECO:0000256" key="2">
    <source>
        <dbReference type="ARBA" id="ARBA00022525"/>
    </source>
</evidence>
<dbReference type="InterPro" id="IPR005468">
    <property type="entry name" value="Avidin/str"/>
</dbReference>
<organism evidence="5 6">
    <name type="scientific">Kordiimonas lacus</name>
    <dbReference type="NCBI Taxonomy" id="637679"/>
    <lineage>
        <taxon>Bacteria</taxon>
        <taxon>Pseudomonadati</taxon>
        <taxon>Pseudomonadota</taxon>
        <taxon>Alphaproteobacteria</taxon>
        <taxon>Kordiimonadales</taxon>
        <taxon>Kordiimonadaceae</taxon>
        <taxon>Kordiimonas</taxon>
    </lineage>
</organism>
<evidence type="ECO:0000256" key="4">
    <source>
        <dbReference type="SAM" id="SignalP"/>
    </source>
</evidence>
<dbReference type="GO" id="GO:0009374">
    <property type="term" value="F:biotin binding"/>
    <property type="evidence" value="ECO:0007669"/>
    <property type="project" value="InterPro"/>
</dbReference>
<evidence type="ECO:0000313" key="6">
    <source>
        <dbReference type="Proteomes" id="UP000183685"/>
    </source>
</evidence>
<keyword evidence="3 4" id="KW-0732">Signal</keyword>
<dbReference type="EMBL" id="FNAK01000006">
    <property type="protein sequence ID" value="SDE41379.1"/>
    <property type="molecule type" value="Genomic_DNA"/>
</dbReference>
<accession>A0A1G7CPZ6</accession>
<keyword evidence="6" id="KW-1185">Reference proteome</keyword>
<proteinExistence type="predicted"/>
<dbReference type="OrthoDB" id="8481842at2"/>
<dbReference type="GO" id="GO:0005576">
    <property type="term" value="C:extracellular region"/>
    <property type="evidence" value="ECO:0007669"/>
    <property type="project" value="UniProtKB-SubCell"/>
</dbReference>
<dbReference type="Gene3D" id="2.40.128.30">
    <property type="entry name" value="Avidin-like"/>
    <property type="match status" value="1"/>
</dbReference>
<evidence type="ECO:0000313" key="5">
    <source>
        <dbReference type="EMBL" id="SDE41379.1"/>
    </source>
</evidence>
<protein>
    <submittedName>
        <fullName evidence="5">Avidin family protein</fullName>
    </submittedName>
</protein>
<name>A0A1G7CPZ6_9PROT</name>
<evidence type="ECO:0000256" key="3">
    <source>
        <dbReference type="ARBA" id="ARBA00022729"/>
    </source>
</evidence>
<feature type="signal peptide" evidence="4">
    <location>
        <begin position="1"/>
        <end position="23"/>
    </location>
</feature>
<reference evidence="5 6" key="1">
    <citation type="submission" date="2016-10" db="EMBL/GenBank/DDBJ databases">
        <authorList>
            <person name="de Groot N.N."/>
        </authorList>
    </citation>
    <scope>NUCLEOTIDE SEQUENCE [LARGE SCALE GENOMIC DNA]</scope>
    <source>
        <strain evidence="5 6">CGMCC 1.9109</strain>
    </source>
</reference>
<dbReference type="AlphaFoldDB" id="A0A1G7CPZ6"/>
<keyword evidence="2" id="KW-0964">Secreted</keyword>
<dbReference type="Proteomes" id="UP000183685">
    <property type="component" value="Unassembled WGS sequence"/>
</dbReference>
<dbReference type="InterPro" id="IPR036896">
    <property type="entry name" value="Avidin-like_sf"/>
</dbReference>
<gene>
    <name evidence="5" type="ORF">SAMN04488071_2892</name>
</gene>
<dbReference type="PROSITE" id="PS51326">
    <property type="entry name" value="AVIDIN_2"/>
    <property type="match status" value="1"/>
</dbReference>
<dbReference type="SUPFAM" id="SSF50876">
    <property type="entry name" value="Avidin/streptavidin"/>
    <property type="match status" value="1"/>
</dbReference>
<feature type="chain" id="PRO_5010216096" evidence="4">
    <location>
        <begin position="24"/>
        <end position="147"/>
    </location>
</feature>
<dbReference type="Pfam" id="PF01382">
    <property type="entry name" value="Avidin"/>
    <property type="match status" value="1"/>
</dbReference>
<comment type="subcellular location">
    <subcellularLocation>
        <location evidence="1">Secreted</location>
    </subcellularLocation>
</comment>